<dbReference type="PANTHER" id="PTHR11451">
    <property type="entry name" value="THREONINE-TRNA LIGASE"/>
    <property type="match status" value="1"/>
</dbReference>
<sequence>SSPGSCFFLPKGAYIYNTLTDFIKEGYRKRGFQEVVTPNIFSQRLWEQSGHWDHYRDNIFSFQVDNHTYSLKPMNCPAH</sequence>
<comment type="caution">
    <text evidence="3">The sequence shown here is derived from an EMBL/GenBank/DDBJ whole genome shotgun (WGS) entry which is preliminary data.</text>
</comment>
<dbReference type="AlphaFoldDB" id="A0A401TXN7"/>
<keyword evidence="4" id="KW-1185">Reference proteome</keyword>
<feature type="domain" description="Aminoacyl-transfer RNA synthetases class-II family profile" evidence="2">
    <location>
        <begin position="1"/>
        <end position="79"/>
    </location>
</feature>
<evidence type="ECO:0000256" key="1">
    <source>
        <dbReference type="ARBA" id="ARBA00022917"/>
    </source>
</evidence>
<dbReference type="GO" id="GO:0006435">
    <property type="term" value="P:threonyl-tRNA aminoacylation"/>
    <property type="evidence" value="ECO:0007669"/>
    <property type="project" value="TreeGrafter"/>
</dbReference>
<accession>A0A401TXN7</accession>
<keyword evidence="1" id="KW-0648">Protein biosynthesis</keyword>
<dbReference type="STRING" id="137246.A0A401TXN7"/>
<evidence type="ECO:0000259" key="2">
    <source>
        <dbReference type="PROSITE" id="PS50862"/>
    </source>
</evidence>
<feature type="non-terminal residue" evidence="3">
    <location>
        <position position="1"/>
    </location>
</feature>
<dbReference type="PANTHER" id="PTHR11451:SF46">
    <property type="entry name" value="THREONINE--TRNA LIGASE"/>
    <property type="match status" value="1"/>
</dbReference>
<proteinExistence type="predicted"/>
<name>A0A401TXN7_CHIPU</name>
<organism evidence="3 4">
    <name type="scientific">Chiloscyllium punctatum</name>
    <name type="common">Brownbanded bambooshark</name>
    <name type="synonym">Hemiscyllium punctatum</name>
    <dbReference type="NCBI Taxonomy" id="137246"/>
    <lineage>
        <taxon>Eukaryota</taxon>
        <taxon>Metazoa</taxon>
        <taxon>Chordata</taxon>
        <taxon>Craniata</taxon>
        <taxon>Vertebrata</taxon>
        <taxon>Chondrichthyes</taxon>
        <taxon>Elasmobranchii</taxon>
        <taxon>Galeomorphii</taxon>
        <taxon>Galeoidea</taxon>
        <taxon>Orectolobiformes</taxon>
        <taxon>Hemiscylliidae</taxon>
        <taxon>Chiloscyllium</taxon>
    </lineage>
</organism>
<protein>
    <recommendedName>
        <fullName evidence="2">Aminoacyl-transfer RNA synthetases class-II family profile domain-containing protein</fullName>
    </recommendedName>
</protein>
<evidence type="ECO:0000313" key="3">
    <source>
        <dbReference type="EMBL" id="GCC47399.1"/>
    </source>
</evidence>
<dbReference type="EMBL" id="BEZZ01215432">
    <property type="protein sequence ID" value="GCC47399.1"/>
    <property type="molecule type" value="Genomic_DNA"/>
</dbReference>
<dbReference type="InterPro" id="IPR006195">
    <property type="entry name" value="aa-tRNA-synth_II"/>
</dbReference>
<dbReference type="SUPFAM" id="SSF55681">
    <property type="entry name" value="Class II aaRS and biotin synthetases"/>
    <property type="match status" value="1"/>
</dbReference>
<dbReference type="GO" id="GO:0005739">
    <property type="term" value="C:mitochondrion"/>
    <property type="evidence" value="ECO:0007669"/>
    <property type="project" value="TreeGrafter"/>
</dbReference>
<reference evidence="3 4" key="1">
    <citation type="journal article" date="2018" name="Nat. Ecol. Evol.">
        <title>Shark genomes provide insights into elasmobranch evolution and the origin of vertebrates.</title>
        <authorList>
            <person name="Hara Y"/>
            <person name="Yamaguchi K"/>
            <person name="Onimaru K"/>
            <person name="Kadota M"/>
            <person name="Koyanagi M"/>
            <person name="Keeley SD"/>
            <person name="Tatsumi K"/>
            <person name="Tanaka K"/>
            <person name="Motone F"/>
            <person name="Kageyama Y"/>
            <person name="Nozu R"/>
            <person name="Adachi N"/>
            <person name="Nishimura O"/>
            <person name="Nakagawa R"/>
            <person name="Tanegashima C"/>
            <person name="Kiyatake I"/>
            <person name="Matsumoto R"/>
            <person name="Murakumo K"/>
            <person name="Nishida K"/>
            <person name="Terakita A"/>
            <person name="Kuratani S"/>
            <person name="Sato K"/>
            <person name="Hyodo S Kuraku.S."/>
        </authorList>
    </citation>
    <scope>NUCLEOTIDE SEQUENCE [LARGE SCALE GENOMIC DNA]</scope>
</reference>
<dbReference type="InterPro" id="IPR045864">
    <property type="entry name" value="aa-tRNA-synth_II/BPL/LPL"/>
</dbReference>
<dbReference type="OrthoDB" id="5423599at2759"/>
<gene>
    <name evidence="3" type="ORF">chiPu_0031663</name>
</gene>
<dbReference type="PROSITE" id="PS50862">
    <property type="entry name" value="AA_TRNA_LIGASE_II"/>
    <property type="match status" value="1"/>
</dbReference>
<evidence type="ECO:0000313" key="4">
    <source>
        <dbReference type="Proteomes" id="UP000287033"/>
    </source>
</evidence>
<dbReference type="Proteomes" id="UP000287033">
    <property type="component" value="Unassembled WGS sequence"/>
</dbReference>
<feature type="non-terminal residue" evidence="3">
    <location>
        <position position="79"/>
    </location>
</feature>
<dbReference type="GO" id="GO:0004829">
    <property type="term" value="F:threonine-tRNA ligase activity"/>
    <property type="evidence" value="ECO:0007669"/>
    <property type="project" value="TreeGrafter"/>
</dbReference>
<dbReference type="Gene3D" id="3.30.930.10">
    <property type="entry name" value="Bira Bifunctional Protein, Domain 2"/>
    <property type="match status" value="1"/>
</dbReference>